<evidence type="ECO:0000313" key="2">
    <source>
        <dbReference type="Proteomes" id="UP000265520"/>
    </source>
</evidence>
<keyword evidence="2" id="KW-1185">Reference proteome</keyword>
<name>A0A392W7R5_9FABA</name>
<feature type="non-terminal residue" evidence="1">
    <location>
        <position position="22"/>
    </location>
</feature>
<evidence type="ECO:0000313" key="1">
    <source>
        <dbReference type="EMBL" id="MCI94730.1"/>
    </source>
</evidence>
<organism evidence="1 2">
    <name type="scientific">Trifolium medium</name>
    <dbReference type="NCBI Taxonomy" id="97028"/>
    <lineage>
        <taxon>Eukaryota</taxon>
        <taxon>Viridiplantae</taxon>
        <taxon>Streptophyta</taxon>
        <taxon>Embryophyta</taxon>
        <taxon>Tracheophyta</taxon>
        <taxon>Spermatophyta</taxon>
        <taxon>Magnoliopsida</taxon>
        <taxon>eudicotyledons</taxon>
        <taxon>Gunneridae</taxon>
        <taxon>Pentapetalae</taxon>
        <taxon>rosids</taxon>
        <taxon>fabids</taxon>
        <taxon>Fabales</taxon>
        <taxon>Fabaceae</taxon>
        <taxon>Papilionoideae</taxon>
        <taxon>50 kb inversion clade</taxon>
        <taxon>NPAAA clade</taxon>
        <taxon>Hologalegina</taxon>
        <taxon>IRL clade</taxon>
        <taxon>Trifolieae</taxon>
        <taxon>Trifolium</taxon>
    </lineage>
</organism>
<dbReference type="EMBL" id="LXQA011364943">
    <property type="protein sequence ID" value="MCI94730.1"/>
    <property type="molecule type" value="Genomic_DNA"/>
</dbReference>
<reference evidence="1 2" key="1">
    <citation type="journal article" date="2018" name="Front. Plant Sci.">
        <title>Red Clover (Trifolium pratense) and Zigzag Clover (T. medium) - A Picture of Genomic Similarities and Differences.</title>
        <authorList>
            <person name="Dluhosova J."/>
            <person name="Istvanek J."/>
            <person name="Nedelnik J."/>
            <person name="Repkova J."/>
        </authorList>
    </citation>
    <scope>NUCLEOTIDE SEQUENCE [LARGE SCALE GENOMIC DNA]</scope>
    <source>
        <strain evidence="2">cv. 10/8</strain>
        <tissue evidence="1">Leaf</tissue>
    </source>
</reference>
<comment type="caution">
    <text evidence="1">The sequence shown here is derived from an EMBL/GenBank/DDBJ whole genome shotgun (WGS) entry which is preliminary data.</text>
</comment>
<dbReference type="Proteomes" id="UP000265520">
    <property type="component" value="Unassembled WGS sequence"/>
</dbReference>
<sequence length="22" mass="2328">MFCELRVAQGSMARCAVPSATV</sequence>
<dbReference type="AlphaFoldDB" id="A0A392W7R5"/>
<accession>A0A392W7R5</accession>
<proteinExistence type="predicted"/>
<protein>
    <submittedName>
        <fullName evidence="1">Uncharacterized protein</fullName>
    </submittedName>
</protein>